<dbReference type="GO" id="GO:0032982">
    <property type="term" value="C:myosin filament"/>
    <property type="evidence" value="ECO:0007669"/>
    <property type="project" value="TreeGrafter"/>
</dbReference>
<accession>A0A8A1MNJ7</accession>
<dbReference type="GO" id="GO:0000146">
    <property type="term" value="F:microfilament motor activity"/>
    <property type="evidence" value="ECO:0007669"/>
    <property type="project" value="TreeGrafter"/>
</dbReference>
<feature type="compositionally biased region" description="Basic and acidic residues" evidence="2">
    <location>
        <begin position="43"/>
        <end position="54"/>
    </location>
</feature>
<sequence>MTTSNSPAQSAGDTLVHVKNDVNNRKTSPQKSHAALNTTETPYRPKTESSRLSKETASLLETEYGAIVQSELVPPGQGGDLTGCHNKPAQSAAQGDLTEPTPNGKNSISPASANSHIRGSNPTPTRSRTKEAKPRPKLMLNSNITKHPMSADARPNPVTSKQVTLRKDTSWKRPSFTSQPSEEDLFYMLIRRLKKRDEMEAEAVAIKRRMEGKMLELTRANDDLSCKLQESEIICKNQQEQLNASNSIIERWKVKFNRLRAFVTNVGNDFEVLRKEGQILRSTQDSLLREKEEINETLKQMSDSTDLLKTRWSQQCATITGARLEFDNLEKSLLTATSTITENEKLLSRERNRVATLENYVKNYSDNHRKQTAELDEKQSQMITKLDVIHEQLEGWNFSQSSIKGEMESGFRSCMSLLNSLSQQQSVKPQDLDKVDSAIRDLATQLNLSIEAWKKNMETAFDMHTNYGPQLSTQLTGIESAVNSNAGVVCQLAEVRELYGGLQEKLNAAERSLAEVSADRDKVKSQGESLQRHIRDLELEISSLQKNEIEETQFKDAGMLSDLRIQLEATSAALTEVTKELKTKESEMRDMEQKLRETIEKLGTAEIEIVDLKSKSLRIRDEAQKTEHKVREELTRANLAAKDQHQAWFEQEQHKLQREKIVAEKNALKAAEELNSVKCSLQSTEKYNFDLIAKMDEQQSEIDLLKMTVSKRDSDISTEMNEMKMLHTSTIQELQDAQGQLDVTAKEKEELKHKLSELRTSLAILQEHEPLQETLEALQYEIAEKDINLLSLKEELSKSEANTKRISQLQQELVGKSAEIAILHERLDNQLASNCSMEETLKEKNNELFILKKKMEACGEFSADTSTLNGDVGQRNNELADLRSRVQSAEPIFEYAESILKQLGIIGTEESLKKCSNELQSRLRMMAGSLEERQPEELTESLHMPMRTSSKRQRTGRKCTMSSTYAERTGPGSSTKESQTTELVYRTQSTRETISPTLKTPSRHKNVSKRCPTALTSFIGPFSQFQKDSTPYLGQREQTSPLSEFTDLNILFPSTPMNSENVGSDRTPNIATQGSTYKSKAMLPHEVGTTNERITPSISNSVIDVMCMSSLDKDCKQPGDPIAQKSPCEAIRGGPAPAASTPNRRGHVKNACSENSPCSPLKTSSSTLKRKEIPEDETHTMVAKSVGRKHAEKPPRKGILKGTTKPNASTVASAVQTPPHATNGEDPMGASPKIIFRCPPRKSKYFNPTTSPVASITARRGRCGSTAKMLNAPAGRTRERSRRKQRADSPRSPMYKQGPL</sequence>
<dbReference type="PANTHER" id="PTHR45615:SF40">
    <property type="entry name" value="MYOSIN HEAVY CHAIN, NON-MUSCLE"/>
    <property type="match status" value="1"/>
</dbReference>
<dbReference type="GO" id="GO:0016460">
    <property type="term" value="C:myosin II complex"/>
    <property type="evidence" value="ECO:0007669"/>
    <property type="project" value="TreeGrafter"/>
</dbReference>
<dbReference type="GO" id="GO:0051015">
    <property type="term" value="F:actin filament binding"/>
    <property type="evidence" value="ECO:0007669"/>
    <property type="project" value="TreeGrafter"/>
</dbReference>
<feature type="region of interest" description="Disordered" evidence="2">
    <location>
        <begin position="1122"/>
        <end position="1210"/>
    </location>
</feature>
<feature type="region of interest" description="Disordered" evidence="2">
    <location>
        <begin position="1240"/>
        <end position="1300"/>
    </location>
</feature>
<feature type="compositionally biased region" description="Basic and acidic residues" evidence="2">
    <location>
        <begin position="1169"/>
        <end position="1179"/>
    </location>
</feature>
<feature type="compositionally biased region" description="Polar residues" evidence="2">
    <location>
        <begin position="960"/>
        <end position="982"/>
    </location>
</feature>
<dbReference type="SUPFAM" id="SSF57997">
    <property type="entry name" value="Tropomyosin"/>
    <property type="match status" value="1"/>
</dbReference>
<organism evidence="3 4">
    <name type="scientific">Ajellomyces capsulatus</name>
    <name type="common">Darling's disease fungus</name>
    <name type="synonym">Histoplasma capsulatum</name>
    <dbReference type="NCBI Taxonomy" id="5037"/>
    <lineage>
        <taxon>Eukaryota</taxon>
        <taxon>Fungi</taxon>
        <taxon>Dikarya</taxon>
        <taxon>Ascomycota</taxon>
        <taxon>Pezizomycotina</taxon>
        <taxon>Eurotiomycetes</taxon>
        <taxon>Eurotiomycetidae</taxon>
        <taxon>Onygenales</taxon>
        <taxon>Ajellomycetaceae</taxon>
        <taxon>Histoplasma</taxon>
    </lineage>
</organism>
<gene>
    <name evidence="3" type="ORF">I7I51_07161</name>
</gene>
<keyword evidence="1" id="KW-0175">Coiled coil</keyword>
<dbReference type="Proteomes" id="UP000663671">
    <property type="component" value="Chromosome 3"/>
</dbReference>
<evidence type="ECO:0008006" key="5">
    <source>
        <dbReference type="Google" id="ProtNLM"/>
    </source>
</evidence>
<protein>
    <recommendedName>
        <fullName evidence="5">Rootletin</fullName>
    </recommendedName>
</protein>
<dbReference type="VEuPathDB" id="FungiDB:I7I51_07161"/>
<proteinExistence type="predicted"/>
<dbReference type="GO" id="GO:0005737">
    <property type="term" value="C:cytoplasm"/>
    <property type="evidence" value="ECO:0007669"/>
    <property type="project" value="TreeGrafter"/>
</dbReference>
<reference evidence="3" key="1">
    <citation type="submission" date="2021-01" db="EMBL/GenBank/DDBJ databases">
        <title>Chromosome-level genome assembly of a human fungal pathogen reveals clustering of transcriptionally co-regulated genes.</title>
        <authorList>
            <person name="Voorhies M."/>
            <person name="Cohen S."/>
            <person name="Shea T.P."/>
            <person name="Petrus S."/>
            <person name="Munoz J.F."/>
            <person name="Poplawski S."/>
            <person name="Goldman W.E."/>
            <person name="Michael T."/>
            <person name="Cuomo C.A."/>
            <person name="Sil A."/>
            <person name="Beyhan S."/>
        </authorList>
    </citation>
    <scope>NUCLEOTIDE SEQUENCE</scope>
    <source>
        <strain evidence="3">WU24</strain>
    </source>
</reference>
<feature type="compositionally biased region" description="Polar residues" evidence="2">
    <location>
        <begin position="100"/>
        <end position="126"/>
    </location>
</feature>
<dbReference type="EMBL" id="CP069115">
    <property type="protein sequence ID" value="QSS66304.1"/>
    <property type="molecule type" value="Genomic_DNA"/>
</dbReference>
<feature type="compositionally biased region" description="Polar residues" evidence="2">
    <location>
        <begin position="1"/>
        <end position="12"/>
    </location>
</feature>
<feature type="compositionally biased region" description="Basic residues" evidence="2">
    <location>
        <begin position="1186"/>
        <end position="1199"/>
    </location>
</feature>
<name>A0A8A1MNJ7_AJECA</name>
<evidence type="ECO:0000313" key="3">
    <source>
        <dbReference type="EMBL" id="QSS66304.1"/>
    </source>
</evidence>
<feature type="region of interest" description="Disordered" evidence="2">
    <location>
        <begin position="946"/>
        <end position="982"/>
    </location>
</feature>
<dbReference type="PANTHER" id="PTHR45615">
    <property type="entry name" value="MYOSIN HEAVY CHAIN, NON-MUSCLE"/>
    <property type="match status" value="1"/>
</dbReference>
<feature type="coiled-coil region" evidence="1">
    <location>
        <begin position="734"/>
        <end position="826"/>
    </location>
</feature>
<feature type="compositionally biased region" description="Polar residues" evidence="2">
    <location>
        <begin position="25"/>
        <end position="41"/>
    </location>
</feature>
<feature type="region of interest" description="Disordered" evidence="2">
    <location>
        <begin position="1"/>
        <end position="56"/>
    </location>
</feature>
<feature type="coiled-coil region" evidence="1">
    <location>
        <begin position="347"/>
        <end position="381"/>
    </location>
</feature>
<evidence type="ECO:0000256" key="1">
    <source>
        <dbReference type="SAM" id="Coils"/>
    </source>
</evidence>
<feature type="coiled-coil region" evidence="1">
    <location>
        <begin position="492"/>
        <end position="615"/>
    </location>
</feature>
<evidence type="ECO:0000256" key="2">
    <source>
        <dbReference type="SAM" id="MobiDB-lite"/>
    </source>
</evidence>
<feature type="region of interest" description="Disordered" evidence="2">
    <location>
        <begin position="72"/>
        <end position="177"/>
    </location>
</feature>
<feature type="compositionally biased region" description="Polar residues" evidence="2">
    <location>
        <begin position="1152"/>
        <end position="1167"/>
    </location>
</feature>
<dbReference type="OrthoDB" id="4201669at2759"/>
<evidence type="ECO:0000313" key="4">
    <source>
        <dbReference type="Proteomes" id="UP000663671"/>
    </source>
</evidence>